<comment type="caution">
    <text evidence="1">The sequence shown here is derived from an EMBL/GenBank/DDBJ whole genome shotgun (WGS) entry which is preliminary data.</text>
</comment>
<dbReference type="KEGG" id="cthd:CDO33_04915"/>
<proteinExistence type="predicted"/>
<sequence length="743" mass="85997">MRDKKEELTGYQEHAPYNPNIDVQCDFVMVYGIDESMPQRIAEFKKQGYVVHLMTGIAWGEYQDYLYGRWDGREHWDEAQKARDGRLILHGKDVPYMVPTIAFADYLTEKLKVAVDAGVEAIHLEEPEFWDYGGYSEAFKREYELYYREPWRPMDEDLDVRYKASRLKAYLYARALDRICGALREYAKVKHNRVVRFYVPTHSLLNYTQWKIMSPEGALIDLPVLDGYIAQVWTGTSRSENVYQGVLKERTFETAYLEYGIMQELTKGTGRKMWFLQDPIEDNPEYPWEDYEYNYLKTVTASLLHPNVHNYEICPWPNRVFNGKYPFSRKERRPMENAKTIPPEYCTLLNNIFNTLGDMDQDDFSFDGVNSGVGIIMSDTGLFQRTYPDGIIKSPRRLGEHQKRIQSGGIAQIPEEMELDEDMLKEFIESGSFPNFYGMALPLLKYGLPVRPVQMDNIRRFPAYLDDYKNLILSYEYIKPLSPDINNAFATWTREGGTLIYIGDGSDPYHGIQGWWNRPGRTSYDNPAQHLFEMMGLPRELEDGVYTVGKGVLAVYNICPAKLCLNKKIADQYRSFVKDVLERTGSRWDYTNHITLRRGYYIISAVMDESVDDSPQIFEGVFADMYTPDFKIVTRKVLHPDENTLLMDLSKVKHQNCIIGTSVRIFKFECGDNAFELTARGAASLRANIRLKLAKPIEEVAAVDEDGNEIPVEHLWDELSNTVLLSYDSCGKQVVIKGIMQQK</sequence>
<name>A0A2K2FHW9_9CLOT</name>
<keyword evidence="2" id="KW-1185">Reference proteome</keyword>
<protein>
    <recommendedName>
        <fullName evidence="3">Beta-galactosidase trimerisation domain-containing protein</fullName>
    </recommendedName>
</protein>
<dbReference type="EMBL" id="NIOJ01000011">
    <property type="protein sequence ID" value="PNU00457.1"/>
    <property type="molecule type" value="Genomic_DNA"/>
</dbReference>
<reference evidence="2" key="1">
    <citation type="submission" date="2017-06" db="EMBL/GenBank/DDBJ databases">
        <title>Investigating the central metabolism of Clostridium thermosuccinogenes.</title>
        <authorList>
            <person name="Koendjbiharie J.G."/>
            <person name="Van Kranenburg R."/>
            <person name="Vriesendorp B."/>
        </authorList>
    </citation>
    <scope>NUCLEOTIDE SEQUENCE [LARGE SCALE GENOMIC DNA]</scope>
    <source>
        <strain evidence="2">DSM 5806</strain>
    </source>
</reference>
<dbReference type="AlphaFoldDB" id="A0A2K2FHW9"/>
<dbReference type="OrthoDB" id="605164at2"/>
<evidence type="ECO:0000313" key="1">
    <source>
        <dbReference type="EMBL" id="PNU00457.1"/>
    </source>
</evidence>
<accession>A0A2K2FHW9</accession>
<evidence type="ECO:0000313" key="2">
    <source>
        <dbReference type="Proteomes" id="UP000236151"/>
    </source>
</evidence>
<organism evidence="1 2">
    <name type="scientific">Clostridium thermosuccinogenes</name>
    <dbReference type="NCBI Taxonomy" id="84032"/>
    <lineage>
        <taxon>Bacteria</taxon>
        <taxon>Bacillati</taxon>
        <taxon>Bacillota</taxon>
        <taxon>Clostridia</taxon>
        <taxon>Eubacteriales</taxon>
        <taxon>Clostridiaceae</taxon>
        <taxon>Clostridium</taxon>
    </lineage>
</organism>
<evidence type="ECO:0008006" key="3">
    <source>
        <dbReference type="Google" id="ProtNLM"/>
    </source>
</evidence>
<dbReference type="Proteomes" id="UP000236151">
    <property type="component" value="Unassembled WGS sequence"/>
</dbReference>
<gene>
    <name evidence="1" type="ORF">CDQ84_06345</name>
</gene>